<evidence type="ECO:0000259" key="5">
    <source>
        <dbReference type="PROSITE" id="PS50404"/>
    </source>
</evidence>
<dbReference type="PROSITE" id="PS50404">
    <property type="entry name" value="GST_NTER"/>
    <property type="match status" value="1"/>
</dbReference>
<dbReference type="SFLD" id="SFLDG00358">
    <property type="entry name" value="Main_(cytGST)"/>
    <property type="match status" value="1"/>
</dbReference>
<protein>
    <recommendedName>
        <fullName evidence="1">glutathione transferase</fullName>
        <ecNumber evidence="1">2.5.1.18</ecNumber>
    </recommendedName>
</protein>
<dbReference type="InterPro" id="IPR004046">
    <property type="entry name" value="GST_C"/>
</dbReference>
<comment type="caution">
    <text evidence="7">The sequence shown here is derived from an EMBL/GenBank/DDBJ whole genome shotgun (WGS) entry which is preliminary data.</text>
</comment>
<dbReference type="EMBL" id="JABTTQ020001878">
    <property type="protein sequence ID" value="KAK6127490.1"/>
    <property type="molecule type" value="Genomic_DNA"/>
</dbReference>
<dbReference type="PROSITE" id="PS50405">
    <property type="entry name" value="GST_CTER"/>
    <property type="match status" value="1"/>
</dbReference>
<dbReference type="InterPro" id="IPR045073">
    <property type="entry name" value="Omega/Tau-like"/>
</dbReference>
<evidence type="ECO:0000256" key="4">
    <source>
        <dbReference type="RuleBase" id="RU003494"/>
    </source>
</evidence>
<feature type="domain" description="GST C-terminal" evidence="6">
    <location>
        <begin position="90"/>
        <end position="214"/>
    </location>
</feature>
<evidence type="ECO:0000313" key="7">
    <source>
        <dbReference type="EMBL" id="KAK6127490.1"/>
    </source>
</evidence>
<dbReference type="EC" id="2.5.1.18" evidence="1"/>
<reference evidence="7 8" key="1">
    <citation type="journal article" date="2021" name="Comput. Struct. Biotechnol. J.">
        <title>De novo genome assembly of the potent medicinal plant Rehmannia glutinosa using nanopore technology.</title>
        <authorList>
            <person name="Ma L."/>
            <person name="Dong C."/>
            <person name="Song C."/>
            <person name="Wang X."/>
            <person name="Zheng X."/>
            <person name="Niu Y."/>
            <person name="Chen S."/>
            <person name="Feng W."/>
        </authorList>
    </citation>
    <scope>NUCLEOTIDE SEQUENCE [LARGE SCALE GENOMIC DNA]</scope>
    <source>
        <strain evidence="7">DH-2019</strain>
    </source>
</reference>
<sequence length="225" mass="25484">MSKNDLVLLDFWVSPYAMKVKIALAEKGLSYEAQEEDIFGGKSDLLLKSNPIYEKVPVLLHNGKPIVESNNIVYYIDETWADGPTLLPACSYGRSRARFWADFIDKKVRFVFDAGCSIWKSKGGEELELAKKDFIDILKKLEGAMGNKDYFGGDKFGFVDIILIGLSSWFSTYEKFGGFEIENECPKIGAWIKKCNERESVAKTLPSPQKVYEFVGMLRKMNGIE</sequence>
<dbReference type="SFLD" id="SFLDG01152">
    <property type="entry name" value="Main.3:_Omega-_and_Tau-like"/>
    <property type="match status" value="1"/>
</dbReference>
<accession>A0ABR0UXP3</accession>
<dbReference type="PANTHER" id="PTHR11260">
    <property type="entry name" value="GLUTATHIONE S-TRANSFERASE, GST, SUPERFAMILY, GST DOMAIN CONTAINING"/>
    <property type="match status" value="1"/>
</dbReference>
<dbReference type="InterPro" id="IPR036249">
    <property type="entry name" value="Thioredoxin-like_sf"/>
</dbReference>
<dbReference type="InterPro" id="IPR036282">
    <property type="entry name" value="Glutathione-S-Trfase_C_sf"/>
</dbReference>
<dbReference type="SFLD" id="SFLDS00019">
    <property type="entry name" value="Glutathione_Transferase_(cytos"/>
    <property type="match status" value="1"/>
</dbReference>
<dbReference type="SUPFAM" id="SSF52833">
    <property type="entry name" value="Thioredoxin-like"/>
    <property type="match status" value="1"/>
</dbReference>
<dbReference type="InterPro" id="IPR010987">
    <property type="entry name" value="Glutathione-S-Trfase_C-like"/>
</dbReference>
<evidence type="ECO:0000259" key="6">
    <source>
        <dbReference type="PROSITE" id="PS50405"/>
    </source>
</evidence>
<dbReference type="Gene3D" id="3.40.30.10">
    <property type="entry name" value="Glutaredoxin"/>
    <property type="match status" value="1"/>
</dbReference>
<dbReference type="InterPro" id="IPR004045">
    <property type="entry name" value="Glutathione_S-Trfase_N"/>
</dbReference>
<evidence type="ECO:0000256" key="1">
    <source>
        <dbReference type="ARBA" id="ARBA00012452"/>
    </source>
</evidence>
<evidence type="ECO:0000256" key="3">
    <source>
        <dbReference type="ARBA" id="ARBA00047960"/>
    </source>
</evidence>
<comment type="catalytic activity">
    <reaction evidence="3">
        <text>RX + glutathione = an S-substituted glutathione + a halide anion + H(+)</text>
        <dbReference type="Rhea" id="RHEA:16437"/>
        <dbReference type="ChEBI" id="CHEBI:15378"/>
        <dbReference type="ChEBI" id="CHEBI:16042"/>
        <dbReference type="ChEBI" id="CHEBI:17792"/>
        <dbReference type="ChEBI" id="CHEBI:57925"/>
        <dbReference type="ChEBI" id="CHEBI:90779"/>
        <dbReference type="EC" id="2.5.1.18"/>
    </reaction>
</comment>
<comment type="similarity">
    <text evidence="4">Belongs to the GST superfamily.</text>
</comment>
<dbReference type="SUPFAM" id="SSF47616">
    <property type="entry name" value="GST C-terminal domain-like"/>
    <property type="match status" value="1"/>
</dbReference>
<dbReference type="Pfam" id="PF02798">
    <property type="entry name" value="GST_N"/>
    <property type="match status" value="1"/>
</dbReference>
<proteinExistence type="inferred from homology"/>
<feature type="domain" description="GST N-terminal" evidence="5">
    <location>
        <begin position="4"/>
        <end position="84"/>
    </location>
</feature>
<name>A0ABR0UXP3_REHGL</name>
<evidence type="ECO:0000256" key="2">
    <source>
        <dbReference type="ARBA" id="ARBA00022679"/>
    </source>
</evidence>
<evidence type="ECO:0000313" key="8">
    <source>
        <dbReference type="Proteomes" id="UP001318860"/>
    </source>
</evidence>
<dbReference type="InterPro" id="IPR040079">
    <property type="entry name" value="Glutathione_S-Trfase"/>
</dbReference>
<dbReference type="Pfam" id="PF00043">
    <property type="entry name" value="GST_C"/>
    <property type="match status" value="1"/>
</dbReference>
<dbReference type="Proteomes" id="UP001318860">
    <property type="component" value="Unassembled WGS sequence"/>
</dbReference>
<dbReference type="Gene3D" id="1.20.1050.10">
    <property type="match status" value="1"/>
</dbReference>
<dbReference type="CDD" id="cd03058">
    <property type="entry name" value="GST_N_Tau"/>
    <property type="match status" value="1"/>
</dbReference>
<dbReference type="InterPro" id="IPR045074">
    <property type="entry name" value="GST_C_Tau"/>
</dbReference>
<dbReference type="CDD" id="cd03185">
    <property type="entry name" value="GST_C_Tau"/>
    <property type="match status" value="1"/>
</dbReference>
<gene>
    <name evidence="7" type="ORF">DH2020_038765</name>
</gene>
<keyword evidence="2" id="KW-0808">Transferase</keyword>
<keyword evidence="8" id="KW-1185">Reference proteome</keyword>
<dbReference type="PANTHER" id="PTHR11260:SF547">
    <property type="entry name" value="GLUTATHIONE S-TRANSFERASE"/>
    <property type="match status" value="1"/>
</dbReference>
<organism evidence="7 8">
    <name type="scientific">Rehmannia glutinosa</name>
    <name type="common">Chinese foxglove</name>
    <dbReference type="NCBI Taxonomy" id="99300"/>
    <lineage>
        <taxon>Eukaryota</taxon>
        <taxon>Viridiplantae</taxon>
        <taxon>Streptophyta</taxon>
        <taxon>Embryophyta</taxon>
        <taxon>Tracheophyta</taxon>
        <taxon>Spermatophyta</taxon>
        <taxon>Magnoliopsida</taxon>
        <taxon>eudicotyledons</taxon>
        <taxon>Gunneridae</taxon>
        <taxon>Pentapetalae</taxon>
        <taxon>asterids</taxon>
        <taxon>lamiids</taxon>
        <taxon>Lamiales</taxon>
        <taxon>Orobanchaceae</taxon>
        <taxon>Rehmannieae</taxon>
        <taxon>Rehmannia</taxon>
    </lineage>
</organism>